<dbReference type="OrthoDB" id="5195186at2"/>
<dbReference type="GO" id="GO:0016872">
    <property type="term" value="F:intramolecular lyase activity"/>
    <property type="evidence" value="ECO:0007669"/>
    <property type="project" value="InterPro"/>
</dbReference>
<gene>
    <name evidence="10" type="ORF">SAMN04488057_101347</name>
</gene>
<feature type="transmembrane region" description="Helical" evidence="8">
    <location>
        <begin position="35"/>
        <end position="53"/>
    </location>
</feature>
<sequence length="237" mass="28199">MREEYYYLGLMVFTILYPLAQSFEHRIRYHKKWYALWPATFVAAIAYIVWDHWFTVEGVWWFNERYILGYYLFELPVEEISFFFIVPFACIFIYEVLIYFFPKDWLKPVGKPFVFLMAPSLFILGLVFRDKMYTSFNFIVTALIIMVHFIIFKDKLLGRFLFGFLVTLIPFMLVNGVLTGSWLDEPIVGYNDEENLGIRIGTVPLEDSVYLLGLLLLNVSIYEKLLKRKTFDQRPGL</sequence>
<protein>
    <submittedName>
        <fullName evidence="10">Lycopene cyclase domain-containing protein</fullName>
    </submittedName>
</protein>
<proteinExistence type="predicted"/>
<feature type="transmembrane region" description="Helical" evidence="8">
    <location>
        <begin position="160"/>
        <end position="183"/>
    </location>
</feature>
<organism evidence="10 11">
    <name type="scientific">Cyclobacterium lianum</name>
    <dbReference type="NCBI Taxonomy" id="388280"/>
    <lineage>
        <taxon>Bacteria</taxon>
        <taxon>Pseudomonadati</taxon>
        <taxon>Bacteroidota</taxon>
        <taxon>Cytophagia</taxon>
        <taxon>Cytophagales</taxon>
        <taxon>Cyclobacteriaceae</taxon>
        <taxon>Cyclobacterium</taxon>
    </lineage>
</organism>
<evidence type="ECO:0000259" key="9">
    <source>
        <dbReference type="Pfam" id="PF18916"/>
    </source>
</evidence>
<evidence type="ECO:0000256" key="6">
    <source>
        <dbReference type="ARBA" id="ARBA00023136"/>
    </source>
</evidence>
<feature type="domain" description="Lycopene cyclase" evidence="9">
    <location>
        <begin position="5"/>
        <end position="97"/>
    </location>
</feature>
<evidence type="ECO:0000256" key="1">
    <source>
        <dbReference type="ARBA" id="ARBA00004141"/>
    </source>
</evidence>
<keyword evidence="6 8" id="KW-0472">Membrane</keyword>
<evidence type="ECO:0000256" key="8">
    <source>
        <dbReference type="SAM" id="Phobius"/>
    </source>
</evidence>
<comment type="pathway">
    <text evidence="2">Carotenoid biosynthesis.</text>
</comment>
<reference evidence="10 11" key="1">
    <citation type="submission" date="2016-11" db="EMBL/GenBank/DDBJ databases">
        <authorList>
            <person name="Jaros S."/>
            <person name="Januszkiewicz K."/>
            <person name="Wedrychowicz H."/>
        </authorList>
    </citation>
    <scope>NUCLEOTIDE SEQUENCE [LARGE SCALE GENOMIC DNA]</scope>
    <source>
        <strain evidence="10 11">CGMCC 1.6102</strain>
    </source>
</reference>
<evidence type="ECO:0000256" key="4">
    <source>
        <dbReference type="ARBA" id="ARBA00022746"/>
    </source>
</evidence>
<feature type="transmembrane region" description="Helical" evidence="8">
    <location>
        <begin position="209"/>
        <end position="226"/>
    </location>
</feature>
<keyword evidence="7" id="KW-0413">Isomerase</keyword>
<dbReference type="Proteomes" id="UP000184513">
    <property type="component" value="Unassembled WGS sequence"/>
</dbReference>
<evidence type="ECO:0000256" key="3">
    <source>
        <dbReference type="ARBA" id="ARBA00022692"/>
    </source>
</evidence>
<name>A0A1M7IJ09_9BACT</name>
<feature type="domain" description="Lycopene cyclase" evidence="9">
    <location>
        <begin position="130"/>
        <end position="224"/>
    </location>
</feature>
<evidence type="ECO:0000256" key="7">
    <source>
        <dbReference type="ARBA" id="ARBA00023235"/>
    </source>
</evidence>
<feature type="transmembrane region" description="Helical" evidence="8">
    <location>
        <begin position="80"/>
        <end position="101"/>
    </location>
</feature>
<dbReference type="STRING" id="388280.SAMN04488057_101347"/>
<dbReference type="RefSeq" id="WP_073090755.1">
    <property type="nucleotide sequence ID" value="NZ_FRCY01000001.1"/>
</dbReference>
<dbReference type="GO" id="GO:0045436">
    <property type="term" value="F:lycopene beta cyclase activity"/>
    <property type="evidence" value="ECO:0007669"/>
    <property type="project" value="UniProtKB-ARBA"/>
</dbReference>
<feature type="transmembrane region" description="Helical" evidence="8">
    <location>
        <begin position="135"/>
        <end position="153"/>
    </location>
</feature>
<dbReference type="AlphaFoldDB" id="A0A1M7IJ09"/>
<feature type="transmembrane region" description="Helical" evidence="8">
    <location>
        <begin position="6"/>
        <end position="23"/>
    </location>
</feature>
<dbReference type="GO" id="GO:0016117">
    <property type="term" value="P:carotenoid biosynthetic process"/>
    <property type="evidence" value="ECO:0007669"/>
    <property type="project" value="UniProtKB-KW"/>
</dbReference>
<feature type="transmembrane region" description="Helical" evidence="8">
    <location>
        <begin position="113"/>
        <end position="129"/>
    </location>
</feature>
<accession>A0A1M7IJ09</accession>
<keyword evidence="11" id="KW-1185">Reference proteome</keyword>
<evidence type="ECO:0000313" key="11">
    <source>
        <dbReference type="Proteomes" id="UP000184513"/>
    </source>
</evidence>
<dbReference type="NCBIfam" id="TIGR03462">
    <property type="entry name" value="CarR_dom_SF"/>
    <property type="match status" value="2"/>
</dbReference>
<comment type="subcellular location">
    <subcellularLocation>
        <location evidence="1">Membrane</location>
        <topology evidence="1">Multi-pass membrane protein</topology>
    </subcellularLocation>
</comment>
<keyword evidence="4" id="KW-0125">Carotenoid biosynthesis</keyword>
<evidence type="ECO:0000313" key="10">
    <source>
        <dbReference type="EMBL" id="SHM40588.1"/>
    </source>
</evidence>
<evidence type="ECO:0000256" key="2">
    <source>
        <dbReference type="ARBA" id="ARBA00004829"/>
    </source>
</evidence>
<dbReference type="GO" id="GO:0016020">
    <property type="term" value="C:membrane"/>
    <property type="evidence" value="ECO:0007669"/>
    <property type="project" value="UniProtKB-SubCell"/>
</dbReference>
<dbReference type="EMBL" id="FRCY01000001">
    <property type="protein sequence ID" value="SHM40588.1"/>
    <property type="molecule type" value="Genomic_DNA"/>
</dbReference>
<keyword evidence="5 8" id="KW-1133">Transmembrane helix</keyword>
<dbReference type="Pfam" id="PF18916">
    <property type="entry name" value="Lycopene_cyc"/>
    <property type="match status" value="2"/>
</dbReference>
<evidence type="ECO:0000256" key="5">
    <source>
        <dbReference type="ARBA" id="ARBA00022989"/>
    </source>
</evidence>
<keyword evidence="3 8" id="KW-0812">Transmembrane</keyword>
<dbReference type="InterPro" id="IPR017825">
    <property type="entry name" value="Lycopene_cyclase_dom"/>
</dbReference>